<gene>
    <name evidence="3" type="ORF">F897_02041</name>
</gene>
<dbReference type="AlphaFoldDB" id="N9MJS7"/>
<evidence type="ECO:0000256" key="2">
    <source>
        <dbReference type="SAM" id="Phobius"/>
    </source>
</evidence>
<feature type="compositionally biased region" description="Basic and acidic residues" evidence="1">
    <location>
        <begin position="78"/>
        <end position="88"/>
    </location>
</feature>
<protein>
    <submittedName>
        <fullName evidence="3">Uncharacterized protein</fullName>
    </submittedName>
</protein>
<proteinExistence type="predicted"/>
<dbReference type="EMBL" id="APRS01000012">
    <property type="protein sequence ID" value="ENX08889.1"/>
    <property type="molecule type" value="Genomic_DNA"/>
</dbReference>
<sequence>MSAFIAKFYELIIYFLLAMLIGFGLWGGWQKYKRTQAEYKVLNAEIICQDKIDKKLKPYLDAEKQGQKNANEAAKNYEQQKEVERSKSETITREVQTVIERPVYINTCFDDDGVHLVNAAGDSGKSEN</sequence>
<accession>N9MJS7</accession>
<name>N9MJS7_9GAMM</name>
<keyword evidence="2" id="KW-0472">Membrane</keyword>
<evidence type="ECO:0000256" key="1">
    <source>
        <dbReference type="SAM" id="MobiDB-lite"/>
    </source>
</evidence>
<dbReference type="HOGENOM" id="CLU_157728_0_0_6"/>
<comment type="caution">
    <text evidence="3">The sequence shown here is derived from an EMBL/GenBank/DDBJ whole genome shotgun (WGS) entry which is preliminary data.</text>
</comment>
<evidence type="ECO:0000313" key="3">
    <source>
        <dbReference type="EMBL" id="ENX08889.1"/>
    </source>
</evidence>
<reference evidence="3 4" key="1">
    <citation type="submission" date="2013-02" db="EMBL/GenBank/DDBJ databases">
        <title>The Genome Sequence of Acinetobacter sp. NIPH 2171.</title>
        <authorList>
            <consortium name="The Broad Institute Genome Sequencing Platform"/>
            <consortium name="The Broad Institute Genome Sequencing Center for Infectious Disease"/>
            <person name="Cerqueira G."/>
            <person name="Feldgarden M."/>
            <person name="Courvalin P."/>
            <person name="Perichon B."/>
            <person name="Grillot-Courvalin C."/>
            <person name="Clermont D."/>
            <person name="Rocha E."/>
            <person name="Yoon E.-J."/>
            <person name="Nemec A."/>
            <person name="Walker B."/>
            <person name="Young S.K."/>
            <person name="Zeng Q."/>
            <person name="Gargeya S."/>
            <person name="Fitzgerald M."/>
            <person name="Haas B."/>
            <person name="Abouelleil A."/>
            <person name="Alvarado L."/>
            <person name="Arachchi H.M."/>
            <person name="Berlin A.M."/>
            <person name="Chapman S.B."/>
            <person name="Dewar J."/>
            <person name="Goldberg J."/>
            <person name="Griggs A."/>
            <person name="Gujja S."/>
            <person name="Hansen M."/>
            <person name="Howarth C."/>
            <person name="Imamovic A."/>
            <person name="Larimer J."/>
            <person name="McCowan C."/>
            <person name="Murphy C."/>
            <person name="Neiman D."/>
            <person name="Pearson M."/>
            <person name="Priest M."/>
            <person name="Roberts A."/>
            <person name="Saif S."/>
            <person name="Shea T."/>
            <person name="Sisk P."/>
            <person name="Sykes S."/>
            <person name="Wortman J."/>
            <person name="Nusbaum C."/>
            <person name="Birren B."/>
        </authorList>
    </citation>
    <scope>NUCLEOTIDE SEQUENCE [LARGE SCALE GENOMIC DNA]</scope>
    <source>
        <strain evidence="3 4">NIPH 2171</strain>
    </source>
</reference>
<feature type="transmembrane region" description="Helical" evidence="2">
    <location>
        <begin position="12"/>
        <end position="29"/>
    </location>
</feature>
<dbReference type="RefSeq" id="WP_005235538.1">
    <property type="nucleotide sequence ID" value="NZ_CP083658.1"/>
</dbReference>
<dbReference type="Proteomes" id="UP000013101">
    <property type="component" value="Unassembled WGS sequence"/>
</dbReference>
<keyword evidence="2" id="KW-0812">Transmembrane</keyword>
<dbReference type="STRING" id="70346.F897_02041"/>
<dbReference type="PATRIC" id="fig|1217693.3.peg.1970"/>
<evidence type="ECO:0000313" key="4">
    <source>
        <dbReference type="Proteomes" id="UP000013101"/>
    </source>
</evidence>
<keyword evidence="2" id="KW-1133">Transmembrane helix</keyword>
<feature type="region of interest" description="Disordered" evidence="1">
    <location>
        <begin position="67"/>
        <end position="88"/>
    </location>
</feature>
<organism evidence="3 4">
    <name type="scientific">Acinetobacter variabilis</name>
    <dbReference type="NCBI Taxonomy" id="70346"/>
    <lineage>
        <taxon>Bacteria</taxon>
        <taxon>Pseudomonadati</taxon>
        <taxon>Pseudomonadota</taxon>
        <taxon>Gammaproteobacteria</taxon>
        <taxon>Moraxellales</taxon>
        <taxon>Moraxellaceae</taxon>
        <taxon>Acinetobacter</taxon>
    </lineage>
</organism>
<dbReference type="OrthoDB" id="6705370at2"/>